<proteinExistence type="predicted"/>
<protein>
    <recommendedName>
        <fullName evidence="4">PH domain-containing protein</fullName>
    </recommendedName>
</protein>
<gene>
    <name evidence="2" type="ORF">SYYSPA8_11495</name>
</gene>
<organism evidence="2 3">
    <name type="scientific">Streptomyces yaizuensis</name>
    <dbReference type="NCBI Taxonomy" id="2989713"/>
    <lineage>
        <taxon>Bacteria</taxon>
        <taxon>Bacillati</taxon>
        <taxon>Actinomycetota</taxon>
        <taxon>Actinomycetes</taxon>
        <taxon>Kitasatosporales</taxon>
        <taxon>Streptomycetaceae</taxon>
        <taxon>Streptomyces</taxon>
    </lineage>
</organism>
<keyword evidence="3" id="KW-1185">Reference proteome</keyword>
<feature type="transmembrane region" description="Helical" evidence="1">
    <location>
        <begin position="40"/>
        <end position="59"/>
    </location>
</feature>
<reference evidence="2 3" key="1">
    <citation type="submission" date="2022-10" db="EMBL/GenBank/DDBJ databases">
        <title>Draft genome sequence of Streptomyces sp. YSPA8.</title>
        <authorList>
            <person name="Moriuchi R."/>
            <person name="Dohra H."/>
            <person name="Yamamura H."/>
            <person name="Kodani S."/>
        </authorList>
    </citation>
    <scope>NUCLEOTIDE SEQUENCE [LARGE SCALE GENOMIC DNA]</scope>
    <source>
        <strain evidence="2 3">YSPA8</strain>
    </source>
</reference>
<evidence type="ECO:0000313" key="2">
    <source>
        <dbReference type="EMBL" id="GLF94918.1"/>
    </source>
</evidence>
<comment type="caution">
    <text evidence="2">The sequence shown here is derived from an EMBL/GenBank/DDBJ whole genome shotgun (WGS) entry which is preliminary data.</text>
</comment>
<evidence type="ECO:0008006" key="4">
    <source>
        <dbReference type="Google" id="ProtNLM"/>
    </source>
</evidence>
<dbReference type="Proteomes" id="UP001291653">
    <property type="component" value="Unassembled WGS sequence"/>
</dbReference>
<keyword evidence="1" id="KW-0472">Membrane</keyword>
<accession>A0ABQ5NX19</accession>
<keyword evidence="1" id="KW-0812">Transmembrane</keyword>
<name>A0ABQ5NX19_9ACTN</name>
<keyword evidence="1" id="KW-1133">Transmembrane helix</keyword>
<dbReference type="RefSeq" id="WP_323447008.1">
    <property type="nucleotide sequence ID" value="NZ_BSBI01000004.1"/>
</dbReference>
<sequence>MRYRNSFVFALAVAGLVAQPAVLVWIVFFDQVFSGNAEDTAALIALFLFTSWLFVRVGVQPVVDCEEDTIVVRNPVFSYRAPLSRVRLHGRGGALGLWIEGVGVIHPWVLSRSVFDGARARAARQELRERLAANRDEGAEGADPARRWVRWGVPELLLVFPVVFLIWSFVAL</sequence>
<feature type="transmembrane region" description="Helical" evidence="1">
    <location>
        <begin position="151"/>
        <end position="170"/>
    </location>
</feature>
<evidence type="ECO:0000313" key="3">
    <source>
        <dbReference type="Proteomes" id="UP001291653"/>
    </source>
</evidence>
<dbReference type="EMBL" id="BSBI01000004">
    <property type="protein sequence ID" value="GLF94918.1"/>
    <property type="molecule type" value="Genomic_DNA"/>
</dbReference>
<feature type="transmembrane region" description="Helical" evidence="1">
    <location>
        <begin position="7"/>
        <end position="28"/>
    </location>
</feature>
<evidence type="ECO:0000256" key="1">
    <source>
        <dbReference type="SAM" id="Phobius"/>
    </source>
</evidence>